<protein>
    <submittedName>
        <fullName evidence="2">Uncharacterized protein</fullName>
    </submittedName>
</protein>
<accession>A0A255Z3G8</accession>
<keyword evidence="1" id="KW-0812">Transmembrane</keyword>
<dbReference type="Proteomes" id="UP000216605">
    <property type="component" value="Unassembled WGS sequence"/>
</dbReference>
<keyword evidence="1" id="KW-1133">Transmembrane helix</keyword>
<dbReference type="RefSeq" id="WP_094415287.1">
    <property type="nucleotide sequence ID" value="NZ_NOXV01000276.1"/>
</dbReference>
<dbReference type="AlphaFoldDB" id="A0A255Z3G8"/>
<dbReference type="EMBL" id="NOXV01000276">
    <property type="protein sequence ID" value="OYQ36063.1"/>
    <property type="molecule type" value="Genomic_DNA"/>
</dbReference>
<evidence type="ECO:0000313" key="3">
    <source>
        <dbReference type="Proteomes" id="UP000216605"/>
    </source>
</evidence>
<sequence length="136" mass="16416">MLEAIGGMTVFGIIVIIVLKYHTVREDKKFYRENYSKYSPQCQYLLYEYNQAKKNKKPFITSKQLIKEMDRILSSHSERKIIDEAIRNEKIRKHILEMKMKEYRKIGYKYEEDIFSIFNNKNNISTEYLLSEIEVV</sequence>
<evidence type="ECO:0000313" key="2">
    <source>
        <dbReference type="EMBL" id="OYQ36063.1"/>
    </source>
</evidence>
<proteinExistence type="predicted"/>
<gene>
    <name evidence="2" type="ORF">CHU92_10360</name>
</gene>
<keyword evidence="3" id="KW-1185">Reference proteome</keyword>
<feature type="transmembrane region" description="Helical" evidence="1">
    <location>
        <begin position="6"/>
        <end position="24"/>
    </location>
</feature>
<comment type="caution">
    <text evidence="2">The sequence shown here is derived from an EMBL/GenBank/DDBJ whole genome shotgun (WGS) entry which is preliminary data.</text>
</comment>
<name>A0A255Z3G8_9FLAO</name>
<keyword evidence="1" id="KW-0472">Membrane</keyword>
<reference evidence="2 3" key="1">
    <citation type="submission" date="2017-07" db="EMBL/GenBank/DDBJ databases">
        <title>Flavobacterium cyanobacteriorum sp. nov., isolated from cyanobacterial aggregates in a eutrophic lake.</title>
        <authorList>
            <person name="Cai H."/>
        </authorList>
    </citation>
    <scope>NUCLEOTIDE SEQUENCE [LARGE SCALE GENOMIC DNA]</scope>
    <source>
        <strain evidence="2 3">TH021</strain>
    </source>
</reference>
<organism evidence="2 3">
    <name type="scientific">Flavobacterium cyanobacteriorum</name>
    <dbReference type="NCBI Taxonomy" id="2022802"/>
    <lineage>
        <taxon>Bacteria</taxon>
        <taxon>Pseudomonadati</taxon>
        <taxon>Bacteroidota</taxon>
        <taxon>Flavobacteriia</taxon>
        <taxon>Flavobacteriales</taxon>
        <taxon>Flavobacteriaceae</taxon>
        <taxon>Flavobacterium</taxon>
    </lineage>
</organism>
<evidence type="ECO:0000256" key="1">
    <source>
        <dbReference type="SAM" id="Phobius"/>
    </source>
</evidence>